<organism evidence="1 2">
    <name type="scientific">Micromonospora halophytica</name>
    <dbReference type="NCBI Taxonomy" id="47864"/>
    <lineage>
        <taxon>Bacteria</taxon>
        <taxon>Bacillati</taxon>
        <taxon>Actinomycetota</taxon>
        <taxon>Actinomycetes</taxon>
        <taxon>Micromonosporales</taxon>
        <taxon>Micromonosporaceae</taxon>
        <taxon>Micromonospora</taxon>
    </lineage>
</organism>
<evidence type="ECO:0000313" key="1">
    <source>
        <dbReference type="EMBL" id="SCG54506.1"/>
    </source>
</evidence>
<name>A0A1C5I9T2_9ACTN</name>
<reference evidence="2" key="1">
    <citation type="submission" date="2016-06" db="EMBL/GenBank/DDBJ databases">
        <authorList>
            <person name="Varghese N."/>
        </authorList>
    </citation>
    <scope>NUCLEOTIDE SEQUENCE [LARGE SCALE GENOMIC DNA]</scope>
    <source>
        <strain evidence="2">DSM 43171</strain>
    </source>
</reference>
<protein>
    <submittedName>
        <fullName evidence="1">Uncharacterized protein</fullName>
    </submittedName>
</protein>
<dbReference type="Proteomes" id="UP000199408">
    <property type="component" value="Unassembled WGS sequence"/>
</dbReference>
<dbReference type="STRING" id="47864.GA0070560_1092"/>
<gene>
    <name evidence="1" type="ORF">GA0070560_1092</name>
</gene>
<proteinExistence type="predicted"/>
<evidence type="ECO:0000313" key="2">
    <source>
        <dbReference type="Proteomes" id="UP000199408"/>
    </source>
</evidence>
<dbReference type="AlphaFoldDB" id="A0A1C5I9T2"/>
<dbReference type="EMBL" id="FMDN01000009">
    <property type="protein sequence ID" value="SCG54506.1"/>
    <property type="molecule type" value="Genomic_DNA"/>
</dbReference>
<accession>A0A1C5I9T2</accession>
<sequence>MVEYLCLQELRRRSQRLKDDKRRFATMDETSDGVERTVR</sequence>
<keyword evidence="2" id="KW-1185">Reference proteome</keyword>